<dbReference type="PROSITE" id="PS51194">
    <property type="entry name" value="HELICASE_CTER"/>
    <property type="match status" value="1"/>
</dbReference>
<dbReference type="RefSeq" id="WP_379787841.1">
    <property type="nucleotide sequence ID" value="NZ_JBHSHL010000014.1"/>
</dbReference>
<evidence type="ECO:0000313" key="11">
    <source>
        <dbReference type="Proteomes" id="UP001595916"/>
    </source>
</evidence>
<evidence type="ECO:0000256" key="1">
    <source>
        <dbReference type="ARBA" id="ARBA00022741"/>
    </source>
</evidence>
<dbReference type="Pfam" id="PF00270">
    <property type="entry name" value="DEAD"/>
    <property type="match status" value="1"/>
</dbReference>
<dbReference type="GO" id="GO:0004386">
    <property type="term" value="F:helicase activity"/>
    <property type="evidence" value="ECO:0007669"/>
    <property type="project" value="UniProtKB-KW"/>
</dbReference>
<comment type="similarity">
    <text evidence="5">Belongs to the DEAD box helicase family.</text>
</comment>
<gene>
    <name evidence="10" type="ORF">ACFO4R_04490</name>
</gene>
<organism evidence="10 11">
    <name type="scientific">Filifactor villosus</name>
    <dbReference type="NCBI Taxonomy" id="29374"/>
    <lineage>
        <taxon>Bacteria</taxon>
        <taxon>Bacillati</taxon>
        <taxon>Bacillota</taxon>
        <taxon>Clostridia</taxon>
        <taxon>Peptostreptococcales</taxon>
        <taxon>Filifactoraceae</taxon>
        <taxon>Filifactor</taxon>
    </lineage>
</organism>
<dbReference type="SMART" id="SM00487">
    <property type="entry name" value="DEXDc"/>
    <property type="match status" value="1"/>
</dbReference>
<proteinExistence type="inferred from homology"/>
<dbReference type="PANTHER" id="PTHR47959:SF1">
    <property type="entry name" value="ATP-DEPENDENT RNA HELICASE DBPA"/>
    <property type="match status" value="1"/>
</dbReference>
<dbReference type="EC" id="3.6.4.-" evidence="10"/>
<dbReference type="PROSITE" id="PS51192">
    <property type="entry name" value="HELICASE_ATP_BIND_1"/>
    <property type="match status" value="1"/>
</dbReference>
<dbReference type="SUPFAM" id="SSF52540">
    <property type="entry name" value="P-loop containing nucleoside triphosphate hydrolases"/>
    <property type="match status" value="1"/>
</dbReference>
<name>A0ABV9QJH2_9FIRM</name>
<feature type="domain" description="DEAD-box RNA helicase Q" evidence="9">
    <location>
        <begin position="1"/>
        <end position="29"/>
    </location>
</feature>
<dbReference type="CDD" id="cd18787">
    <property type="entry name" value="SF2_C_DEAD"/>
    <property type="match status" value="1"/>
</dbReference>
<evidence type="ECO:0000256" key="3">
    <source>
        <dbReference type="ARBA" id="ARBA00022806"/>
    </source>
</evidence>
<evidence type="ECO:0000256" key="6">
    <source>
        <dbReference type="PROSITE-ProRule" id="PRU00552"/>
    </source>
</evidence>
<dbReference type="SMART" id="SM00490">
    <property type="entry name" value="HELICc"/>
    <property type="match status" value="1"/>
</dbReference>
<dbReference type="CDD" id="cd00268">
    <property type="entry name" value="DEADc"/>
    <property type="match status" value="1"/>
</dbReference>
<evidence type="ECO:0000259" key="8">
    <source>
        <dbReference type="PROSITE" id="PS51194"/>
    </source>
</evidence>
<evidence type="ECO:0000256" key="5">
    <source>
        <dbReference type="ARBA" id="ARBA00038437"/>
    </source>
</evidence>
<feature type="domain" description="Helicase ATP-binding" evidence="7">
    <location>
        <begin position="32"/>
        <end position="202"/>
    </location>
</feature>
<evidence type="ECO:0000256" key="2">
    <source>
        <dbReference type="ARBA" id="ARBA00022801"/>
    </source>
</evidence>
<keyword evidence="1" id="KW-0547">Nucleotide-binding</keyword>
<reference evidence="11" key="1">
    <citation type="journal article" date="2019" name="Int. J. Syst. Evol. Microbiol.">
        <title>The Global Catalogue of Microorganisms (GCM) 10K type strain sequencing project: providing services to taxonomists for standard genome sequencing and annotation.</title>
        <authorList>
            <consortium name="The Broad Institute Genomics Platform"/>
            <consortium name="The Broad Institute Genome Sequencing Center for Infectious Disease"/>
            <person name="Wu L."/>
            <person name="Ma J."/>
        </authorList>
    </citation>
    <scope>NUCLEOTIDE SEQUENCE [LARGE SCALE GENOMIC DNA]</scope>
    <source>
        <strain evidence="11">CCUG 46385</strain>
    </source>
</reference>
<protein>
    <submittedName>
        <fullName evidence="10">DEAD/DEAH box helicase</fullName>
        <ecNumber evidence="10">3.6.4.-</ecNumber>
    </submittedName>
</protein>
<keyword evidence="11" id="KW-1185">Reference proteome</keyword>
<dbReference type="Gene3D" id="3.40.50.300">
    <property type="entry name" value="P-loop containing nucleotide triphosphate hydrolases"/>
    <property type="match status" value="2"/>
</dbReference>
<evidence type="ECO:0000259" key="9">
    <source>
        <dbReference type="PROSITE" id="PS51195"/>
    </source>
</evidence>
<keyword evidence="4" id="KW-0067">ATP-binding</keyword>
<dbReference type="InterPro" id="IPR044742">
    <property type="entry name" value="DEAD/DEAH_RhlB"/>
</dbReference>
<dbReference type="InterPro" id="IPR014014">
    <property type="entry name" value="RNA_helicase_DEAD_Q_motif"/>
</dbReference>
<feature type="short sequence motif" description="Q motif" evidence="6">
    <location>
        <begin position="1"/>
        <end position="29"/>
    </location>
</feature>
<evidence type="ECO:0000256" key="4">
    <source>
        <dbReference type="ARBA" id="ARBA00022840"/>
    </source>
</evidence>
<evidence type="ECO:0000259" key="7">
    <source>
        <dbReference type="PROSITE" id="PS51192"/>
    </source>
</evidence>
<dbReference type="InterPro" id="IPR027417">
    <property type="entry name" value="P-loop_NTPase"/>
</dbReference>
<keyword evidence="3 10" id="KW-0347">Helicase</keyword>
<comment type="caution">
    <text evidence="10">The sequence shown here is derived from an EMBL/GenBank/DDBJ whole genome shotgun (WGS) entry which is preliminary data.</text>
</comment>
<dbReference type="InterPro" id="IPR001650">
    <property type="entry name" value="Helicase_C-like"/>
</dbReference>
<feature type="domain" description="Helicase C-terminal" evidence="8">
    <location>
        <begin position="213"/>
        <end position="377"/>
    </location>
</feature>
<dbReference type="PANTHER" id="PTHR47959">
    <property type="entry name" value="ATP-DEPENDENT RNA HELICASE RHLE-RELATED"/>
    <property type="match status" value="1"/>
</dbReference>
<dbReference type="InterPro" id="IPR050079">
    <property type="entry name" value="DEAD_box_RNA_helicase"/>
</dbReference>
<keyword evidence="2 10" id="KW-0378">Hydrolase</keyword>
<sequence>MKFKEFNLRKEHISALKDMYISSPTEIQSKVIPLMRRGRDLLVQAQTGTGKTLSFLIPILENFSPEEKESCALIIVPTRELSNQISSVLEYFQKHRELHVVNACGGHSIHSQQKALERASNIIVGTPGRLLDLLRRGSINFKHLSTVVIDEADQIIAFGFLDDLNILMGKLPEKKQVCMFSATISNEVRKISTSFLKNSLKIHTSVEEVVLDNIKQIVIKTTDSRRLSSLFHALDTTNPFMCMIFCNSKKSAEELYRHFIEKKYSRFDLLHGDMSQTKREKVIKDFKELKTQYLITTDLSARGIDIEGITHVFNYQLPRDIEYYIHRIGRTGRMNREGYAVSFVSPKDEAMLTKIEKRLSSSFTILYDTKDRERELIKYSF</sequence>
<dbReference type="PROSITE" id="PS51195">
    <property type="entry name" value="Q_MOTIF"/>
    <property type="match status" value="1"/>
</dbReference>
<dbReference type="EMBL" id="JBHSHL010000014">
    <property type="protein sequence ID" value="MFC4804334.1"/>
    <property type="molecule type" value="Genomic_DNA"/>
</dbReference>
<dbReference type="InterPro" id="IPR014001">
    <property type="entry name" value="Helicase_ATP-bd"/>
</dbReference>
<dbReference type="Proteomes" id="UP001595916">
    <property type="component" value="Unassembled WGS sequence"/>
</dbReference>
<dbReference type="GO" id="GO:0016787">
    <property type="term" value="F:hydrolase activity"/>
    <property type="evidence" value="ECO:0007669"/>
    <property type="project" value="UniProtKB-KW"/>
</dbReference>
<dbReference type="InterPro" id="IPR011545">
    <property type="entry name" value="DEAD/DEAH_box_helicase_dom"/>
</dbReference>
<dbReference type="Pfam" id="PF00271">
    <property type="entry name" value="Helicase_C"/>
    <property type="match status" value="1"/>
</dbReference>
<evidence type="ECO:0000313" key="10">
    <source>
        <dbReference type="EMBL" id="MFC4804334.1"/>
    </source>
</evidence>
<accession>A0ABV9QJH2</accession>